<evidence type="ECO:0000313" key="8">
    <source>
        <dbReference type="EMBL" id="PIA40322.1"/>
    </source>
</evidence>
<dbReference type="FunCoup" id="A0A2G5DA19">
    <property type="interactions" value="2408"/>
</dbReference>
<reference evidence="8 9" key="1">
    <citation type="submission" date="2017-09" db="EMBL/GenBank/DDBJ databases">
        <title>WGS assembly of Aquilegia coerulea Goldsmith.</title>
        <authorList>
            <person name="Hodges S."/>
            <person name="Kramer E."/>
            <person name="Nordborg M."/>
            <person name="Tomkins J."/>
            <person name="Borevitz J."/>
            <person name="Derieg N."/>
            <person name="Yan J."/>
            <person name="Mihaltcheva S."/>
            <person name="Hayes R.D."/>
            <person name="Rokhsar D."/>
        </authorList>
    </citation>
    <scope>NUCLEOTIDE SEQUENCE [LARGE SCALE GENOMIC DNA]</scope>
    <source>
        <strain evidence="9">cv. Goldsmith</strain>
    </source>
</reference>
<dbReference type="InterPro" id="IPR057949">
    <property type="entry name" value="TPR_TEX10"/>
</dbReference>
<dbReference type="SUPFAM" id="SSF48371">
    <property type="entry name" value="ARM repeat"/>
    <property type="match status" value="1"/>
</dbReference>
<dbReference type="AlphaFoldDB" id="A0A2G5DA19"/>
<name>A0A2G5DA19_AQUCA</name>
<dbReference type="STRING" id="218851.A0A2G5DA19"/>
<dbReference type="OrthoDB" id="361362at2759"/>
<dbReference type="FunFam" id="1.25.10.10:FF:000348">
    <property type="entry name" value="uncharacterized protein LOC106763108 isoform X2"/>
    <property type="match status" value="1"/>
</dbReference>
<evidence type="ECO:0000256" key="1">
    <source>
        <dbReference type="ARBA" id="ARBA00004604"/>
    </source>
</evidence>
<dbReference type="EMBL" id="KZ305042">
    <property type="protein sequence ID" value="PIA40322.1"/>
    <property type="molecule type" value="Genomic_DNA"/>
</dbReference>
<feature type="domain" description="Pre-rRNA-processing protein Ipi1 N-terminal" evidence="6">
    <location>
        <begin position="149"/>
        <end position="211"/>
    </location>
</feature>
<dbReference type="InParanoid" id="A0A2G5DA19"/>
<comment type="similarity">
    <text evidence="3">Belongs to the IPI1/TEX10 family.</text>
</comment>
<dbReference type="Pfam" id="PF25781">
    <property type="entry name" value="TPR_TEX10"/>
    <property type="match status" value="1"/>
</dbReference>
<feature type="compositionally biased region" description="Basic residues" evidence="5">
    <location>
        <begin position="1"/>
        <end position="16"/>
    </location>
</feature>
<evidence type="ECO:0000256" key="5">
    <source>
        <dbReference type="SAM" id="MobiDB-lite"/>
    </source>
</evidence>
<keyword evidence="4" id="KW-0539">Nucleus</keyword>
<evidence type="ECO:0000259" key="6">
    <source>
        <dbReference type="Pfam" id="PF12333"/>
    </source>
</evidence>
<proteinExistence type="inferred from homology"/>
<keyword evidence="9" id="KW-1185">Reference proteome</keyword>
<dbReference type="PANTHER" id="PTHR16056:SF2">
    <property type="entry name" value="TESTIS-EXPRESSED PROTEIN 10"/>
    <property type="match status" value="1"/>
</dbReference>
<dbReference type="InterPro" id="IPR011989">
    <property type="entry name" value="ARM-like"/>
</dbReference>
<feature type="domain" description="TEX10-like TPR repeats" evidence="7">
    <location>
        <begin position="519"/>
        <end position="878"/>
    </location>
</feature>
<dbReference type="Pfam" id="PF12333">
    <property type="entry name" value="Ipi1_N"/>
    <property type="match status" value="1"/>
</dbReference>
<feature type="region of interest" description="Disordered" evidence="5">
    <location>
        <begin position="1"/>
        <end position="25"/>
    </location>
</feature>
<dbReference type="InterPro" id="IPR024679">
    <property type="entry name" value="Ipi1_N"/>
</dbReference>
<dbReference type="Gene3D" id="1.25.10.10">
    <property type="entry name" value="Leucine-rich Repeat Variant"/>
    <property type="match status" value="1"/>
</dbReference>
<dbReference type="PANTHER" id="PTHR16056">
    <property type="entry name" value="REGULATOR OF MICROTUBULE DYNAMICS PROTEIN"/>
    <property type="match status" value="1"/>
</dbReference>
<evidence type="ECO:0000259" key="7">
    <source>
        <dbReference type="Pfam" id="PF25781"/>
    </source>
</evidence>
<evidence type="ECO:0000256" key="2">
    <source>
        <dbReference type="ARBA" id="ARBA00004642"/>
    </source>
</evidence>
<evidence type="ECO:0000256" key="4">
    <source>
        <dbReference type="ARBA" id="ARBA00023242"/>
    </source>
</evidence>
<protein>
    <submittedName>
        <fullName evidence="8">Uncharacterized protein</fullName>
    </submittedName>
</protein>
<dbReference type="InterPro" id="IPR016024">
    <property type="entry name" value="ARM-type_fold"/>
</dbReference>
<accession>A0A2G5DA19</accession>
<evidence type="ECO:0000313" key="9">
    <source>
        <dbReference type="Proteomes" id="UP000230069"/>
    </source>
</evidence>
<dbReference type="Proteomes" id="UP000230069">
    <property type="component" value="Unassembled WGS sequence"/>
</dbReference>
<organism evidence="8 9">
    <name type="scientific">Aquilegia coerulea</name>
    <name type="common">Rocky mountain columbine</name>
    <dbReference type="NCBI Taxonomy" id="218851"/>
    <lineage>
        <taxon>Eukaryota</taxon>
        <taxon>Viridiplantae</taxon>
        <taxon>Streptophyta</taxon>
        <taxon>Embryophyta</taxon>
        <taxon>Tracheophyta</taxon>
        <taxon>Spermatophyta</taxon>
        <taxon>Magnoliopsida</taxon>
        <taxon>Ranunculales</taxon>
        <taxon>Ranunculaceae</taxon>
        <taxon>Thalictroideae</taxon>
        <taxon>Aquilegia</taxon>
    </lineage>
</organism>
<sequence>MVGPKKSSKKSQKPQKRGVDFKKYKHKIGRKLPPAKNATNTEIKSKAIILPEQSVASERTGLAVSDRGMTLKELLQQTSHRNARVRRDALNAIMDLASKHPLELKLHKLAIIEKLRERISDEDKSVRETLYQLLKTVIFPGCKEDIPGPIISLIMAYIFNAMTHLMFDIRLMAFNFFELVVQHYPSSFLLYADKVLQNYVDILRKKHSYIQDKGKLRSALSGLVRCLSLFPSVERKASPSYEENTDKRGTLHAFETEVPREHTDENIVNKLEDLMPVLVNCFEEFTQSPSVLAKPQIRGQRPSVSAKSQDGSHSFRCMLYVLQSIDLAIKYFIYWSNKCQGESEDMVSCMNEASDMTVWGETKLLSLLTKLLEVFPLSSDRSRTEKNDEECYELNVAIAKIFLNFNEWIDTTISMEKVLEFLNDALHGKICCNTESGKAFREKHLVSLLPFIPKLVFREKSSPNCDILQAFTEAFNACKPESSLKLACVSAIEEMLLPSNRYDTHILDTNEKIRHFQIEWMHKLPPLLVQLGDRHPSSSKIVMHLLLRVGQHVPMGSPIALEFDSLQDSFIEFYCTLQDECNDQGGICYGPFIMLPRDCQELAICSLYYFSRWNSLLLSSLTYCCFYHSLDPYLIFRIIEVLQSSYKAGHIKIGDQISFLITLLARFGAYPEKNGYVTENNEMTSKHRTLQDITRAICSCLCEMGDIALILQIVQKIILSEMSLNPPLDNMCAMLRALASLDSRPTLLSEESIIKLGNSVLGYMVDSAYYIPENMHESTACDQMRLCKYYLVPCFILFDNSDQLLILVLNLMGSLIAENRRTFLSCHGDTYSFNLSKRVNAIASILLFMHKDEKMQRSLSCCKAEIRHVLQDIVKASENSDLNLEEKHRIRIRFVELTTIMGRMHGWNADELKIT</sequence>
<evidence type="ECO:0000256" key="3">
    <source>
        <dbReference type="ARBA" id="ARBA00006427"/>
    </source>
</evidence>
<gene>
    <name evidence="8" type="ORF">AQUCO_02500189v1</name>
</gene>
<comment type="subcellular location">
    <subcellularLocation>
        <location evidence="1">Nucleus</location>
        <location evidence="1">Nucleolus</location>
    </subcellularLocation>
    <subcellularLocation>
        <location evidence="2">Nucleus</location>
        <location evidence="2">Nucleoplasm</location>
    </subcellularLocation>
</comment>
<dbReference type="GO" id="GO:0005634">
    <property type="term" value="C:nucleus"/>
    <property type="evidence" value="ECO:0007669"/>
    <property type="project" value="UniProtKB-SubCell"/>
</dbReference>